<comment type="caution">
    <text evidence="5">The sequence shown here is derived from an EMBL/GenBank/DDBJ whole genome shotgun (WGS) entry which is preliminary data.</text>
</comment>
<keyword evidence="6" id="KW-1185">Reference proteome</keyword>
<dbReference type="GO" id="GO:0043709">
    <property type="term" value="P:cell adhesion involved in single-species biofilm formation"/>
    <property type="evidence" value="ECO:0007669"/>
    <property type="project" value="TreeGrafter"/>
</dbReference>
<sequence>MAAELSAGAALQVEQTLAERFRWLVFPRELEARYAQDTSRTRIQQLRQAGYAIAGLINLFLVSDHAMVPDRFEDALWLRTLGFTGLTLLGLQVLGHIHQVLSRELFVASSAVLASLIHIYLCLTSQSDNAQAYMVGLAMIIFYTNVFSRMRFWVVLALNGVQMGLFALACVQFPNPHWQLLLPIGLVLGSTATFTAYYLYSLEYEDRHNYLLSLRQRELNSELTIANDELERVSRTDALTQVANRRHFDEFFAQVWSRAVHDNERVSILMLDVDHFKQYNDRYGHQAGDACLESVAQALRQSVRRPGDLVARYGGEEFIVLLYRTPADQVQAAAERVRASVEALAVPHEGSPLYGRVTVSLGVASVQAGDRHASPQRLIQQADQALYQAKNRGRNRVWPQVEELVS</sequence>
<dbReference type="InterPro" id="IPR029787">
    <property type="entry name" value="Nucleotide_cyclase"/>
</dbReference>
<organism evidence="5 6">
    <name type="scientific">Aquabacterium lacunae</name>
    <dbReference type="NCBI Taxonomy" id="2528630"/>
    <lineage>
        <taxon>Bacteria</taxon>
        <taxon>Pseudomonadati</taxon>
        <taxon>Pseudomonadota</taxon>
        <taxon>Betaproteobacteria</taxon>
        <taxon>Burkholderiales</taxon>
        <taxon>Aquabacterium</taxon>
    </lineage>
</organism>
<accession>A0A4Q9GVV7</accession>
<evidence type="ECO:0000313" key="5">
    <source>
        <dbReference type="EMBL" id="TBO28831.1"/>
    </source>
</evidence>
<dbReference type="OrthoDB" id="9813903at2"/>
<evidence type="ECO:0000259" key="4">
    <source>
        <dbReference type="PROSITE" id="PS50887"/>
    </source>
</evidence>
<keyword evidence="3" id="KW-1133">Transmembrane helix</keyword>
<dbReference type="Gene3D" id="3.30.70.270">
    <property type="match status" value="1"/>
</dbReference>
<dbReference type="NCBIfam" id="TIGR00254">
    <property type="entry name" value="GGDEF"/>
    <property type="match status" value="1"/>
</dbReference>
<protein>
    <recommendedName>
        <fullName evidence="1">diguanylate cyclase</fullName>
        <ecNumber evidence="1">2.7.7.65</ecNumber>
    </recommendedName>
</protein>
<dbReference type="InterPro" id="IPR050469">
    <property type="entry name" value="Diguanylate_Cyclase"/>
</dbReference>
<evidence type="ECO:0000256" key="2">
    <source>
        <dbReference type="ARBA" id="ARBA00034247"/>
    </source>
</evidence>
<feature type="transmembrane region" description="Helical" evidence="3">
    <location>
        <begin position="180"/>
        <end position="200"/>
    </location>
</feature>
<proteinExistence type="predicted"/>
<dbReference type="PANTHER" id="PTHR45138">
    <property type="entry name" value="REGULATORY COMPONENTS OF SENSORY TRANSDUCTION SYSTEM"/>
    <property type="match status" value="1"/>
</dbReference>
<name>A0A4Q9GVV7_9BURK</name>
<gene>
    <name evidence="5" type="ORF">EYS42_14580</name>
</gene>
<dbReference type="PROSITE" id="PS50887">
    <property type="entry name" value="GGDEF"/>
    <property type="match status" value="1"/>
</dbReference>
<feature type="transmembrane region" description="Helical" evidence="3">
    <location>
        <begin position="49"/>
        <end position="69"/>
    </location>
</feature>
<dbReference type="RefSeq" id="WP_130968922.1">
    <property type="nucleotide sequence ID" value="NZ_SIXI01000006.1"/>
</dbReference>
<comment type="catalytic activity">
    <reaction evidence="2">
        <text>2 GTP = 3',3'-c-di-GMP + 2 diphosphate</text>
        <dbReference type="Rhea" id="RHEA:24898"/>
        <dbReference type="ChEBI" id="CHEBI:33019"/>
        <dbReference type="ChEBI" id="CHEBI:37565"/>
        <dbReference type="ChEBI" id="CHEBI:58805"/>
        <dbReference type="EC" id="2.7.7.65"/>
    </reaction>
</comment>
<dbReference type="Proteomes" id="UP000292120">
    <property type="component" value="Unassembled WGS sequence"/>
</dbReference>
<dbReference type="Pfam" id="PF00990">
    <property type="entry name" value="GGDEF"/>
    <property type="match status" value="1"/>
</dbReference>
<feature type="transmembrane region" description="Helical" evidence="3">
    <location>
        <begin position="75"/>
        <end position="93"/>
    </location>
</feature>
<dbReference type="CDD" id="cd01949">
    <property type="entry name" value="GGDEF"/>
    <property type="match status" value="1"/>
</dbReference>
<reference evidence="5 6" key="1">
    <citation type="submission" date="2019-02" db="EMBL/GenBank/DDBJ databases">
        <title>Aquabacterium sp. strain KMB7.</title>
        <authorList>
            <person name="Chen W.-M."/>
        </authorList>
    </citation>
    <scope>NUCLEOTIDE SEQUENCE [LARGE SCALE GENOMIC DNA]</scope>
    <source>
        <strain evidence="5 6">KMB7</strain>
    </source>
</reference>
<dbReference type="EC" id="2.7.7.65" evidence="1"/>
<dbReference type="InterPro" id="IPR000160">
    <property type="entry name" value="GGDEF_dom"/>
</dbReference>
<evidence type="ECO:0000256" key="1">
    <source>
        <dbReference type="ARBA" id="ARBA00012528"/>
    </source>
</evidence>
<feature type="transmembrane region" description="Helical" evidence="3">
    <location>
        <begin position="105"/>
        <end position="123"/>
    </location>
</feature>
<dbReference type="EMBL" id="SIXI01000006">
    <property type="protein sequence ID" value="TBO28831.1"/>
    <property type="molecule type" value="Genomic_DNA"/>
</dbReference>
<keyword evidence="3" id="KW-0472">Membrane</keyword>
<feature type="transmembrane region" description="Helical" evidence="3">
    <location>
        <begin position="129"/>
        <end position="146"/>
    </location>
</feature>
<dbReference type="AlphaFoldDB" id="A0A4Q9GVV7"/>
<dbReference type="GO" id="GO:0005886">
    <property type="term" value="C:plasma membrane"/>
    <property type="evidence" value="ECO:0007669"/>
    <property type="project" value="TreeGrafter"/>
</dbReference>
<keyword evidence="3" id="KW-0812">Transmembrane</keyword>
<dbReference type="GO" id="GO:1902201">
    <property type="term" value="P:negative regulation of bacterial-type flagellum-dependent cell motility"/>
    <property type="evidence" value="ECO:0007669"/>
    <property type="project" value="TreeGrafter"/>
</dbReference>
<evidence type="ECO:0000313" key="6">
    <source>
        <dbReference type="Proteomes" id="UP000292120"/>
    </source>
</evidence>
<feature type="transmembrane region" description="Helical" evidence="3">
    <location>
        <begin position="153"/>
        <end position="174"/>
    </location>
</feature>
<dbReference type="FunFam" id="3.30.70.270:FF:000001">
    <property type="entry name" value="Diguanylate cyclase domain protein"/>
    <property type="match status" value="1"/>
</dbReference>
<dbReference type="SUPFAM" id="SSF55073">
    <property type="entry name" value="Nucleotide cyclase"/>
    <property type="match status" value="1"/>
</dbReference>
<dbReference type="GO" id="GO:0052621">
    <property type="term" value="F:diguanylate cyclase activity"/>
    <property type="evidence" value="ECO:0007669"/>
    <property type="project" value="UniProtKB-EC"/>
</dbReference>
<evidence type="ECO:0000256" key="3">
    <source>
        <dbReference type="SAM" id="Phobius"/>
    </source>
</evidence>
<dbReference type="InterPro" id="IPR043128">
    <property type="entry name" value="Rev_trsase/Diguanyl_cyclase"/>
</dbReference>
<dbReference type="SMART" id="SM00267">
    <property type="entry name" value="GGDEF"/>
    <property type="match status" value="1"/>
</dbReference>
<feature type="domain" description="GGDEF" evidence="4">
    <location>
        <begin position="264"/>
        <end position="402"/>
    </location>
</feature>
<dbReference type="PANTHER" id="PTHR45138:SF9">
    <property type="entry name" value="DIGUANYLATE CYCLASE DGCM-RELATED"/>
    <property type="match status" value="1"/>
</dbReference>